<evidence type="ECO:0000256" key="5">
    <source>
        <dbReference type="ARBA" id="ARBA00022679"/>
    </source>
</evidence>
<dbReference type="PANTHER" id="PTHR43065">
    <property type="entry name" value="SENSOR HISTIDINE KINASE"/>
    <property type="match status" value="1"/>
</dbReference>
<dbReference type="Pfam" id="PF00512">
    <property type="entry name" value="HisKA"/>
    <property type="match status" value="1"/>
</dbReference>
<dbReference type="PROSITE" id="PS50109">
    <property type="entry name" value="HIS_KIN"/>
    <property type="match status" value="1"/>
</dbReference>
<dbReference type="Pfam" id="PF00072">
    <property type="entry name" value="Response_reg"/>
    <property type="match status" value="1"/>
</dbReference>
<dbReference type="InterPro" id="IPR011006">
    <property type="entry name" value="CheY-like_superfamily"/>
</dbReference>
<evidence type="ECO:0000256" key="3">
    <source>
        <dbReference type="ARBA" id="ARBA00012438"/>
    </source>
</evidence>
<dbReference type="InterPro" id="IPR004358">
    <property type="entry name" value="Sig_transdc_His_kin-like_C"/>
</dbReference>
<dbReference type="EMBL" id="LXEP01000025">
    <property type="protein sequence ID" value="OAT20325.1"/>
    <property type="molecule type" value="Genomic_DNA"/>
</dbReference>
<dbReference type="PANTHER" id="PTHR43065:SF42">
    <property type="entry name" value="TWO-COMPONENT SENSOR PPRA"/>
    <property type="match status" value="1"/>
</dbReference>
<dbReference type="AlphaFoldDB" id="A0A1B7HXC4"/>
<evidence type="ECO:0000259" key="12">
    <source>
        <dbReference type="PROSITE" id="PS50885"/>
    </source>
</evidence>
<dbReference type="SMART" id="SM00388">
    <property type="entry name" value="HisKA"/>
    <property type="match status" value="1"/>
</dbReference>
<dbReference type="EC" id="2.7.13.3" evidence="3"/>
<evidence type="ECO:0000259" key="11">
    <source>
        <dbReference type="PROSITE" id="PS50112"/>
    </source>
</evidence>
<dbReference type="GO" id="GO:0000155">
    <property type="term" value="F:phosphorelay sensor kinase activity"/>
    <property type="evidence" value="ECO:0007669"/>
    <property type="project" value="InterPro"/>
</dbReference>
<dbReference type="SMART" id="SM00304">
    <property type="entry name" value="HAMP"/>
    <property type="match status" value="1"/>
</dbReference>
<feature type="domain" description="Histidine kinase" evidence="9">
    <location>
        <begin position="504"/>
        <end position="718"/>
    </location>
</feature>
<dbReference type="PROSITE" id="PS50885">
    <property type="entry name" value="HAMP"/>
    <property type="match status" value="1"/>
</dbReference>
<dbReference type="InterPro" id="IPR036097">
    <property type="entry name" value="HisK_dim/P_sf"/>
</dbReference>
<dbReference type="SUPFAM" id="SSF55785">
    <property type="entry name" value="PYP-like sensor domain (PAS domain)"/>
    <property type="match status" value="1"/>
</dbReference>
<gene>
    <name evidence="13" type="ORF">M977_02502</name>
</gene>
<keyword evidence="4 7" id="KW-0597">Phosphoprotein</keyword>
<proteinExistence type="predicted"/>
<feature type="transmembrane region" description="Helical" evidence="8">
    <location>
        <begin position="292"/>
        <end position="314"/>
    </location>
</feature>
<dbReference type="Pfam" id="PF00672">
    <property type="entry name" value="HAMP"/>
    <property type="match status" value="1"/>
</dbReference>
<dbReference type="Gene3D" id="3.30.565.10">
    <property type="entry name" value="Histidine kinase-like ATPase, C-terminal domain"/>
    <property type="match status" value="1"/>
</dbReference>
<feature type="modified residue" description="4-aspartylphosphate" evidence="7">
    <location>
        <position position="789"/>
    </location>
</feature>
<reference evidence="13 14" key="1">
    <citation type="submission" date="2016-04" db="EMBL/GenBank/DDBJ databases">
        <title>ATOL: Assembling a taxonomically balanced genome-scale reconstruction of the evolutionary history of the Enterobacteriaceae.</title>
        <authorList>
            <person name="Plunkett G.III."/>
            <person name="Neeno-Eckwall E.C."/>
            <person name="Glasner J.D."/>
            <person name="Perna N.T."/>
        </authorList>
    </citation>
    <scope>NUCLEOTIDE SEQUENCE [LARGE SCALE GENOMIC DNA]</scope>
    <source>
        <strain evidence="13 14">ATCC 51604</strain>
    </source>
</reference>
<evidence type="ECO:0000256" key="8">
    <source>
        <dbReference type="SAM" id="Phobius"/>
    </source>
</evidence>
<sequence length="854" mass="95242">MPAPRTPFLTSARGRLLSFNLLVVAVTLMVCGVAILGFNHASRLQEQVQGQTLSDMSGSMELARDTANVATAAVRLTQVVGALEYQSEAQRLQQTQQALQNSLNHLAHAPLASREPELVKRITERSNELESSVTRMLELGHRRHLERNSLLSALYQNQSYLHHIQEINARDGRVTPEARLLTEMDRLILIAIQTPSPKATVIQLTEVMAQLPAHDDSPLVDGILREFTTHLQQLLPLSQLLENSDLGISWYMYHIKALVAFLNQDINQYVQKVAQESLSRTDQSHKELQSMIAFIGLFALLALVITGFAGWYIYRNLGSNLTAISHAMTRLARGERDVSVPALQRRDELGELARAFNVFARNTASLEHTSKLLKEKSTQLETTFHAMRDGFALFDNDGILVVWNPQYPLLLGLAPERLQRGQHYMSLLKQVTPLQEHILENLSRPLPKPQELRLADNRTIELRFSPVPGRGMVNVVLERSERKALEEALVHSQKMKAVGQLTGGLAHDFNNLLAVIIGSLELTSSDSPDAIRIQRALKAAERGAQLTQRLLAFSRKQSLHPHAVLMKNLLENLDPLIRHSLPAALTLEIEAQHPAWPAWIDVNQLENAIINLVMNARDAMEGQSGTIKIRTWNQRVVRSSGRKQDMVALEVIDSGHGMSAEVKAQVFEPFFTTKQTGSGSGLGLSMVYGFVRQSGGRVQIESAPGQGTLVRLQLPRAPAQAVSETLPEPLAVNSDEDQLVLVLEDEHDVRQTLCEQLHQLGYLTLETSDSQQAIQLLKEVPDIQILISDLMLPGPMSGADVVQHAFEHYPHLTCLLISGQDLRRSGQQLPQVELLRKPFNQQKLAQALRRARHQ</sequence>
<keyword evidence="5" id="KW-0808">Transferase</keyword>
<evidence type="ECO:0000256" key="7">
    <source>
        <dbReference type="PROSITE-ProRule" id="PRU00169"/>
    </source>
</evidence>
<dbReference type="InterPro" id="IPR003594">
    <property type="entry name" value="HATPase_dom"/>
</dbReference>
<keyword evidence="8" id="KW-1133">Transmembrane helix</keyword>
<feature type="domain" description="Response regulatory" evidence="10">
    <location>
        <begin position="739"/>
        <end position="852"/>
    </location>
</feature>
<evidence type="ECO:0000259" key="9">
    <source>
        <dbReference type="PROSITE" id="PS50109"/>
    </source>
</evidence>
<evidence type="ECO:0000313" key="14">
    <source>
        <dbReference type="Proteomes" id="UP000078504"/>
    </source>
</evidence>
<dbReference type="InterPro" id="IPR003661">
    <property type="entry name" value="HisK_dim/P_dom"/>
</dbReference>
<organism evidence="13 14">
    <name type="scientific">Buttiauxella gaviniae ATCC 51604</name>
    <dbReference type="NCBI Taxonomy" id="1354253"/>
    <lineage>
        <taxon>Bacteria</taxon>
        <taxon>Pseudomonadati</taxon>
        <taxon>Pseudomonadota</taxon>
        <taxon>Gammaproteobacteria</taxon>
        <taxon>Enterobacterales</taxon>
        <taxon>Enterobacteriaceae</taxon>
        <taxon>Buttiauxella</taxon>
    </lineage>
</organism>
<dbReference type="PROSITE" id="PS50110">
    <property type="entry name" value="RESPONSE_REGULATORY"/>
    <property type="match status" value="1"/>
</dbReference>
<keyword evidence="8" id="KW-0472">Membrane</keyword>
<dbReference type="Proteomes" id="UP000078504">
    <property type="component" value="Unassembled WGS sequence"/>
</dbReference>
<dbReference type="Pfam" id="PF02518">
    <property type="entry name" value="HATPase_c"/>
    <property type="match status" value="1"/>
</dbReference>
<evidence type="ECO:0000256" key="2">
    <source>
        <dbReference type="ARBA" id="ARBA00004429"/>
    </source>
</evidence>
<feature type="transmembrane region" description="Helical" evidence="8">
    <location>
        <begin position="16"/>
        <end position="38"/>
    </location>
</feature>
<dbReference type="Gene3D" id="6.10.340.10">
    <property type="match status" value="1"/>
</dbReference>
<dbReference type="Pfam" id="PF12860">
    <property type="entry name" value="PAS_7"/>
    <property type="match status" value="1"/>
</dbReference>
<evidence type="ECO:0000259" key="10">
    <source>
        <dbReference type="PROSITE" id="PS50110"/>
    </source>
</evidence>
<comment type="subcellular location">
    <subcellularLocation>
        <location evidence="2">Cell inner membrane</location>
        <topology evidence="2">Multi-pass membrane protein</topology>
    </subcellularLocation>
</comment>
<name>A0A1B7HXC4_9ENTR</name>
<keyword evidence="6" id="KW-0418">Kinase</keyword>
<dbReference type="Gene3D" id="1.10.287.130">
    <property type="match status" value="1"/>
</dbReference>
<keyword evidence="8" id="KW-0812">Transmembrane</keyword>
<dbReference type="InterPro" id="IPR005467">
    <property type="entry name" value="His_kinase_dom"/>
</dbReference>
<dbReference type="SUPFAM" id="SSF47384">
    <property type="entry name" value="Homodimeric domain of signal transducing histidine kinase"/>
    <property type="match status" value="1"/>
</dbReference>
<evidence type="ECO:0000256" key="6">
    <source>
        <dbReference type="ARBA" id="ARBA00022777"/>
    </source>
</evidence>
<dbReference type="SUPFAM" id="SSF158472">
    <property type="entry name" value="HAMP domain-like"/>
    <property type="match status" value="1"/>
</dbReference>
<dbReference type="CDD" id="cd06225">
    <property type="entry name" value="HAMP"/>
    <property type="match status" value="1"/>
</dbReference>
<dbReference type="InterPro" id="IPR003660">
    <property type="entry name" value="HAMP_dom"/>
</dbReference>
<dbReference type="PATRIC" id="fig|1354253.4.peg.2547"/>
<dbReference type="InterPro" id="IPR035965">
    <property type="entry name" value="PAS-like_dom_sf"/>
</dbReference>
<dbReference type="GO" id="GO:0005886">
    <property type="term" value="C:plasma membrane"/>
    <property type="evidence" value="ECO:0007669"/>
    <property type="project" value="UniProtKB-SubCell"/>
</dbReference>
<comment type="caution">
    <text evidence="13">The sequence shown here is derived from an EMBL/GenBank/DDBJ whole genome shotgun (WGS) entry which is preliminary data.</text>
</comment>
<dbReference type="InterPro" id="IPR036890">
    <property type="entry name" value="HATPase_C_sf"/>
</dbReference>
<evidence type="ECO:0000256" key="1">
    <source>
        <dbReference type="ARBA" id="ARBA00000085"/>
    </source>
</evidence>
<dbReference type="RefSeq" id="WP_064515442.1">
    <property type="nucleotide sequence ID" value="NZ_LXEP01000025.1"/>
</dbReference>
<evidence type="ECO:0000313" key="13">
    <source>
        <dbReference type="EMBL" id="OAT20325.1"/>
    </source>
</evidence>
<accession>A0A1B7HXC4</accession>
<evidence type="ECO:0000256" key="4">
    <source>
        <dbReference type="ARBA" id="ARBA00022553"/>
    </source>
</evidence>
<dbReference type="SMART" id="SM00387">
    <property type="entry name" value="HATPase_c"/>
    <property type="match status" value="1"/>
</dbReference>
<dbReference type="Gene3D" id="3.40.50.2300">
    <property type="match status" value="1"/>
</dbReference>
<dbReference type="SMART" id="SM00448">
    <property type="entry name" value="REC"/>
    <property type="match status" value="1"/>
</dbReference>
<dbReference type="SUPFAM" id="SSF52172">
    <property type="entry name" value="CheY-like"/>
    <property type="match status" value="1"/>
</dbReference>
<dbReference type="Gene3D" id="3.30.450.20">
    <property type="entry name" value="PAS domain"/>
    <property type="match status" value="1"/>
</dbReference>
<feature type="domain" description="PAS" evidence="11">
    <location>
        <begin position="376"/>
        <end position="418"/>
    </location>
</feature>
<dbReference type="PROSITE" id="PS50112">
    <property type="entry name" value="PAS"/>
    <property type="match status" value="1"/>
</dbReference>
<dbReference type="InterPro" id="IPR000014">
    <property type="entry name" value="PAS"/>
</dbReference>
<feature type="domain" description="HAMP" evidence="12">
    <location>
        <begin position="315"/>
        <end position="368"/>
    </location>
</feature>
<dbReference type="SUPFAM" id="SSF55874">
    <property type="entry name" value="ATPase domain of HSP90 chaperone/DNA topoisomerase II/histidine kinase"/>
    <property type="match status" value="1"/>
</dbReference>
<dbReference type="CDD" id="cd00082">
    <property type="entry name" value="HisKA"/>
    <property type="match status" value="1"/>
</dbReference>
<dbReference type="PRINTS" id="PR00344">
    <property type="entry name" value="BCTRLSENSOR"/>
</dbReference>
<protein>
    <recommendedName>
        <fullName evidence="3">histidine kinase</fullName>
        <ecNumber evidence="3">2.7.13.3</ecNumber>
    </recommendedName>
</protein>
<comment type="catalytic activity">
    <reaction evidence="1">
        <text>ATP + protein L-histidine = ADP + protein N-phospho-L-histidine.</text>
        <dbReference type="EC" id="2.7.13.3"/>
    </reaction>
</comment>
<dbReference type="InterPro" id="IPR001789">
    <property type="entry name" value="Sig_transdc_resp-reg_receiver"/>
</dbReference>